<feature type="non-terminal residue" evidence="1">
    <location>
        <position position="38"/>
    </location>
</feature>
<dbReference type="EMBL" id="BMAV01003823">
    <property type="protein sequence ID" value="GFY43715.1"/>
    <property type="molecule type" value="Genomic_DNA"/>
</dbReference>
<protein>
    <submittedName>
        <fullName evidence="1">Uncharacterized protein</fullName>
    </submittedName>
</protein>
<gene>
    <name evidence="1" type="ORF">TNIN_83471</name>
</gene>
<comment type="caution">
    <text evidence="1">The sequence shown here is derived from an EMBL/GenBank/DDBJ whole genome shotgun (WGS) entry which is preliminary data.</text>
</comment>
<proteinExistence type="predicted"/>
<reference evidence="1" key="1">
    <citation type="submission" date="2020-08" db="EMBL/GenBank/DDBJ databases">
        <title>Multicomponent nature underlies the extraordinary mechanical properties of spider dragline silk.</title>
        <authorList>
            <person name="Kono N."/>
            <person name="Nakamura H."/>
            <person name="Mori M."/>
            <person name="Yoshida Y."/>
            <person name="Ohtoshi R."/>
            <person name="Malay A.D."/>
            <person name="Moran D.A.P."/>
            <person name="Tomita M."/>
            <person name="Numata K."/>
            <person name="Arakawa K."/>
        </authorList>
    </citation>
    <scope>NUCLEOTIDE SEQUENCE</scope>
</reference>
<organism evidence="1 2">
    <name type="scientific">Trichonephila inaurata madagascariensis</name>
    <dbReference type="NCBI Taxonomy" id="2747483"/>
    <lineage>
        <taxon>Eukaryota</taxon>
        <taxon>Metazoa</taxon>
        <taxon>Ecdysozoa</taxon>
        <taxon>Arthropoda</taxon>
        <taxon>Chelicerata</taxon>
        <taxon>Arachnida</taxon>
        <taxon>Araneae</taxon>
        <taxon>Araneomorphae</taxon>
        <taxon>Entelegynae</taxon>
        <taxon>Araneoidea</taxon>
        <taxon>Nephilidae</taxon>
        <taxon>Trichonephila</taxon>
        <taxon>Trichonephila inaurata</taxon>
    </lineage>
</organism>
<dbReference type="AlphaFoldDB" id="A0A8X6WYR5"/>
<evidence type="ECO:0000313" key="2">
    <source>
        <dbReference type="Proteomes" id="UP000886998"/>
    </source>
</evidence>
<accession>A0A8X6WYR5</accession>
<sequence>MKSCDSPKITVRILLLRDTGDPSSYGIPYILDKKKAGH</sequence>
<name>A0A8X6WYR5_9ARAC</name>
<dbReference type="Proteomes" id="UP000886998">
    <property type="component" value="Unassembled WGS sequence"/>
</dbReference>
<evidence type="ECO:0000313" key="1">
    <source>
        <dbReference type="EMBL" id="GFY43715.1"/>
    </source>
</evidence>
<keyword evidence="2" id="KW-1185">Reference proteome</keyword>